<evidence type="ECO:0000256" key="3">
    <source>
        <dbReference type="ARBA" id="ARBA00011738"/>
    </source>
</evidence>
<evidence type="ECO:0000256" key="5">
    <source>
        <dbReference type="ARBA" id="ARBA00022679"/>
    </source>
</evidence>
<accession>A0A6J4U6Z5</accession>
<evidence type="ECO:0000256" key="1">
    <source>
        <dbReference type="ARBA" id="ARBA00001933"/>
    </source>
</evidence>
<dbReference type="InterPro" id="IPR015421">
    <property type="entry name" value="PyrdxlP-dep_Trfase_major"/>
</dbReference>
<dbReference type="PANTHER" id="PTHR42790">
    <property type="entry name" value="AMINOTRANSFERASE"/>
    <property type="match status" value="1"/>
</dbReference>
<feature type="domain" description="Aminotransferase class I/classII large" evidence="7">
    <location>
        <begin position="61"/>
        <end position="397"/>
    </location>
</feature>
<reference evidence="8" key="1">
    <citation type="submission" date="2020-02" db="EMBL/GenBank/DDBJ databases">
        <authorList>
            <person name="Meier V. D."/>
        </authorList>
    </citation>
    <scope>NUCLEOTIDE SEQUENCE</scope>
    <source>
        <strain evidence="8">AVDCRST_MAG79</strain>
    </source>
</reference>
<dbReference type="AlphaFoldDB" id="A0A6J4U6Z5"/>
<dbReference type="InterPro" id="IPR050859">
    <property type="entry name" value="Class-I_PLP-dep_aminotransf"/>
</dbReference>
<keyword evidence="6" id="KW-0663">Pyridoxal phosphate</keyword>
<dbReference type="GO" id="GO:0004069">
    <property type="term" value="F:L-aspartate:2-oxoglutarate aminotransferase activity"/>
    <property type="evidence" value="ECO:0007669"/>
    <property type="project" value="UniProtKB-EC"/>
</dbReference>
<dbReference type="EMBL" id="CADCWC010000276">
    <property type="protein sequence ID" value="CAA9540745.1"/>
    <property type="molecule type" value="Genomic_DNA"/>
</dbReference>
<keyword evidence="5 8" id="KW-0808">Transferase</keyword>
<organism evidence="8">
    <name type="scientific">uncultured Thermoleophilia bacterium</name>
    <dbReference type="NCBI Taxonomy" id="1497501"/>
    <lineage>
        <taxon>Bacteria</taxon>
        <taxon>Bacillati</taxon>
        <taxon>Actinomycetota</taxon>
        <taxon>Thermoleophilia</taxon>
        <taxon>environmental samples</taxon>
    </lineage>
</organism>
<comment type="cofactor">
    <cofactor evidence="1">
        <name>pyridoxal 5'-phosphate</name>
        <dbReference type="ChEBI" id="CHEBI:597326"/>
    </cofactor>
</comment>
<dbReference type="EC" id="2.6.1.1" evidence="8"/>
<name>A0A6J4U6Z5_9ACTN</name>
<sequence>MAHTRLDRYERLYSHRTGSLRSSAMRDLMAVTSRPEVISLAGGLPDTRAFPPDLLGELLQEVASEHGPRALQYGPTEGLHELRQALADHMARLGMVVGAGELIVTTGGQQAIDLVCRVLLDPGDPILAEGPTYPGAVPVFSACGADVHHVAMDEDGLRIDALTAAHDALVAEGRPPKLLYVIPTFHNPAGVTLSLERRRALVAFAQDRDLLILEDDPYSTLRFEGEPLPSLRSLDATGRVVYLGTLSKIFSPGIRVGWIHAPHPILHRVNLSKQGADLCSSPLAQLLGLAFLEHERFGEVVGRMNRLYAARRDAMVEALAEALPDATHVVPQGGLFLWATLANGLDTTDLLAAALERDVAFVPGAAAYLDGVSGRSSLRLNFSAMDEERIVEGIRRIGGVVRERAALAHALTPRARRTTGEG</sequence>
<dbReference type="GO" id="GO:1901605">
    <property type="term" value="P:alpha-amino acid metabolic process"/>
    <property type="evidence" value="ECO:0007669"/>
    <property type="project" value="TreeGrafter"/>
</dbReference>
<dbReference type="Pfam" id="PF00155">
    <property type="entry name" value="Aminotran_1_2"/>
    <property type="match status" value="1"/>
</dbReference>
<evidence type="ECO:0000259" key="7">
    <source>
        <dbReference type="Pfam" id="PF00155"/>
    </source>
</evidence>
<dbReference type="Gene3D" id="3.90.1150.10">
    <property type="entry name" value="Aspartate Aminotransferase, domain 1"/>
    <property type="match status" value="1"/>
</dbReference>
<dbReference type="CDD" id="cd00609">
    <property type="entry name" value="AAT_like"/>
    <property type="match status" value="1"/>
</dbReference>
<evidence type="ECO:0000313" key="8">
    <source>
        <dbReference type="EMBL" id="CAA9540745.1"/>
    </source>
</evidence>
<dbReference type="InterPro" id="IPR004839">
    <property type="entry name" value="Aminotransferase_I/II_large"/>
</dbReference>
<dbReference type="SUPFAM" id="SSF53383">
    <property type="entry name" value="PLP-dependent transferases"/>
    <property type="match status" value="1"/>
</dbReference>
<comment type="similarity">
    <text evidence="2">Belongs to the class-I pyridoxal-phosphate-dependent aminotransferase family.</text>
</comment>
<dbReference type="Gene3D" id="3.40.640.10">
    <property type="entry name" value="Type I PLP-dependent aspartate aminotransferase-like (Major domain)"/>
    <property type="match status" value="1"/>
</dbReference>
<dbReference type="InterPro" id="IPR015424">
    <property type="entry name" value="PyrdxlP-dep_Trfase"/>
</dbReference>
<dbReference type="InterPro" id="IPR015422">
    <property type="entry name" value="PyrdxlP-dep_Trfase_small"/>
</dbReference>
<evidence type="ECO:0000256" key="6">
    <source>
        <dbReference type="ARBA" id="ARBA00022898"/>
    </source>
</evidence>
<protein>
    <submittedName>
        <fullName evidence="8">Transcriptional regulator, GntR family domain / Aspartate aminotransferase</fullName>
        <ecNumber evidence="8">2.6.1.1</ecNumber>
    </submittedName>
</protein>
<evidence type="ECO:0000256" key="4">
    <source>
        <dbReference type="ARBA" id="ARBA00022576"/>
    </source>
</evidence>
<evidence type="ECO:0000256" key="2">
    <source>
        <dbReference type="ARBA" id="ARBA00007441"/>
    </source>
</evidence>
<gene>
    <name evidence="8" type="ORF">AVDCRST_MAG79-1839</name>
</gene>
<keyword evidence="4 8" id="KW-0032">Aminotransferase</keyword>
<comment type="subunit">
    <text evidence="3">Homodimer.</text>
</comment>
<dbReference type="PANTHER" id="PTHR42790:SF19">
    <property type="entry name" value="KYNURENINE_ALPHA-AMINOADIPATE AMINOTRANSFERASE, MITOCHONDRIAL"/>
    <property type="match status" value="1"/>
</dbReference>
<proteinExistence type="inferred from homology"/>
<dbReference type="GO" id="GO:0030170">
    <property type="term" value="F:pyridoxal phosphate binding"/>
    <property type="evidence" value="ECO:0007669"/>
    <property type="project" value="InterPro"/>
</dbReference>
<dbReference type="FunFam" id="3.40.640.10:FF:000053">
    <property type="entry name" value="Aminotransferase, class I"/>
    <property type="match status" value="1"/>
</dbReference>